<dbReference type="GO" id="GO:0043953">
    <property type="term" value="P:protein transport by the Tat complex"/>
    <property type="evidence" value="ECO:0007669"/>
    <property type="project" value="UniProtKB-UniRule"/>
</dbReference>
<dbReference type="Proteomes" id="UP001403385">
    <property type="component" value="Unassembled WGS sequence"/>
</dbReference>
<evidence type="ECO:0000313" key="7">
    <source>
        <dbReference type="Proteomes" id="UP001403385"/>
    </source>
</evidence>
<evidence type="ECO:0000256" key="5">
    <source>
        <dbReference type="HAMAP-Rule" id="MF_00902"/>
    </source>
</evidence>
<organism evidence="6 7">
    <name type="scientific">Rapidithrix thailandica</name>
    <dbReference type="NCBI Taxonomy" id="413964"/>
    <lineage>
        <taxon>Bacteria</taxon>
        <taxon>Pseudomonadati</taxon>
        <taxon>Bacteroidota</taxon>
        <taxon>Cytophagia</taxon>
        <taxon>Cytophagales</taxon>
        <taxon>Flammeovirgaceae</taxon>
        <taxon>Rapidithrix</taxon>
    </lineage>
</organism>
<dbReference type="GO" id="GO:0009977">
    <property type="term" value="F:proton motive force dependent protein transmembrane transporter activity"/>
    <property type="evidence" value="ECO:0007669"/>
    <property type="project" value="TreeGrafter"/>
</dbReference>
<dbReference type="InterPro" id="IPR002033">
    <property type="entry name" value="TatC"/>
</dbReference>
<sequence>MSEEKEMSFLDHLEELRWHLIRAIGSILVFTIIAFLAKSFVFGVVVFGPANVDFVTYKMLCKLSGLIGSQVLCIEQLPFILQNRTMTGQFTMHILASIVVGLVCAFPYAFWEIWRFVKPGLYDTEQKVSRGATFFVSLLFLTGVSFGYFIVSPLAVNFLSNYQIDPSIKNEIDITSYISTLAMIVLACGLMFQLPIVVFFLSKVGLVNPPLMRQYRKHALVIILIVSAIITPPDPVTQIFVALPIFLLYEVSIQISGMVIRKLAREEQLYEEEFQASNALPDANVEETESK</sequence>
<comment type="subunit">
    <text evidence="5">Forms a complex with TatA.</text>
</comment>
<keyword evidence="4 5" id="KW-0472">Membrane</keyword>
<evidence type="ECO:0000256" key="2">
    <source>
        <dbReference type="ARBA" id="ARBA00022692"/>
    </source>
</evidence>
<proteinExistence type="inferred from homology"/>
<dbReference type="Pfam" id="PF00902">
    <property type="entry name" value="TatC"/>
    <property type="match status" value="1"/>
</dbReference>
<keyword evidence="5" id="KW-0653">Protein transport</keyword>
<dbReference type="RefSeq" id="WP_346820308.1">
    <property type="nucleotide sequence ID" value="NZ_JBDKWZ010000003.1"/>
</dbReference>
<keyword evidence="2 5" id="KW-0812">Transmembrane</keyword>
<keyword evidence="5" id="KW-0811">Translocation</keyword>
<dbReference type="HAMAP" id="MF_00902">
    <property type="entry name" value="TatC"/>
    <property type="match status" value="1"/>
</dbReference>
<dbReference type="GO" id="GO:0065002">
    <property type="term" value="P:intracellular protein transmembrane transport"/>
    <property type="evidence" value="ECO:0007669"/>
    <property type="project" value="TreeGrafter"/>
</dbReference>
<feature type="transmembrane region" description="Helical" evidence="5">
    <location>
        <begin position="132"/>
        <end position="156"/>
    </location>
</feature>
<dbReference type="NCBIfam" id="TIGR00945">
    <property type="entry name" value="tatC"/>
    <property type="match status" value="1"/>
</dbReference>
<comment type="caution">
    <text evidence="6">The sequence shown here is derived from an EMBL/GenBank/DDBJ whole genome shotgun (WGS) entry which is preliminary data.</text>
</comment>
<dbReference type="AlphaFoldDB" id="A0AAW9S732"/>
<keyword evidence="5" id="KW-1003">Cell membrane</keyword>
<dbReference type="PANTHER" id="PTHR30371">
    <property type="entry name" value="SEC-INDEPENDENT PROTEIN TRANSLOCASE PROTEIN TATC"/>
    <property type="match status" value="1"/>
</dbReference>
<comment type="subcellular location">
    <subcellularLocation>
        <location evidence="5">Cell membrane</location>
        <topology evidence="5">Multi-pass membrane protein</topology>
    </subcellularLocation>
    <subcellularLocation>
        <location evidence="1">Membrane</location>
        <topology evidence="1">Multi-pass membrane protein</topology>
    </subcellularLocation>
</comment>
<keyword evidence="3 5" id="KW-1133">Transmembrane helix</keyword>
<dbReference type="EMBL" id="JBDKWZ010000003">
    <property type="protein sequence ID" value="MEN7547520.1"/>
    <property type="molecule type" value="Genomic_DNA"/>
</dbReference>
<reference evidence="6 7" key="1">
    <citation type="submission" date="2024-04" db="EMBL/GenBank/DDBJ databases">
        <title>Novel genus in family Flammeovirgaceae.</title>
        <authorList>
            <person name="Nguyen T.H."/>
            <person name="Vuong T.Q."/>
            <person name="Le H."/>
            <person name="Kim S.-G."/>
        </authorList>
    </citation>
    <scope>NUCLEOTIDE SEQUENCE [LARGE SCALE GENOMIC DNA]</scope>
    <source>
        <strain evidence="6 7">JCM 23209</strain>
    </source>
</reference>
<feature type="transmembrane region" description="Helical" evidence="5">
    <location>
        <begin position="20"/>
        <end position="47"/>
    </location>
</feature>
<keyword evidence="5" id="KW-0813">Transport</keyword>
<feature type="transmembrane region" description="Helical" evidence="5">
    <location>
        <begin position="176"/>
        <end position="202"/>
    </location>
</feature>
<gene>
    <name evidence="5 6" type="primary">tatC</name>
    <name evidence="6" type="ORF">AAG747_06355</name>
</gene>
<feature type="transmembrane region" description="Helical" evidence="5">
    <location>
        <begin position="214"/>
        <end position="233"/>
    </location>
</feature>
<protein>
    <recommendedName>
        <fullName evidence="5">Sec-independent protein translocase protein TatC</fullName>
    </recommendedName>
</protein>
<dbReference type="GO" id="GO:0033281">
    <property type="term" value="C:TAT protein transport complex"/>
    <property type="evidence" value="ECO:0007669"/>
    <property type="project" value="UniProtKB-UniRule"/>
</dbReference>
<comment type="function">
    <text evidence="5">Part of the twin-arginine translocation (Tat) system that transports large folded proteins containing a characteristic twin-arginine motif in their signal peptide across membranes.</text>
</comment>
<name>A0AAW9S732_9BACT</name>
<accession>A0AAW9S732</accession>
<dbReference type="PRINTS" id="PR01840">
    <property type="entry name" value="TATCFAMILY"/>
</dbReference>
<keyword evidence="7" id="KW-1185">Reference proteome</keyword>
<comment type="caution">
    <text evidence="5">Lacks conserved residue(s) required for the propagation of feature annotation.</text>
</comment>
<evidence type="ECO:0000313" key="6">
    <source>
        <dbReference type="EMBL" id="MEN7547520.1"/>
    </source>
</evidence>
<comment type="similarity">
    <text evidence="5">Belongs to the TatC family.</text>
</comment>
<evidence type="ECO:0000256" key="4">
    <source>
        <dbReference type="ARBA" id="ARBA00023136"/>
    </source>
</evidence>
<evidence type="ECO:0000256" key="1">
    <source>
        <dbReference type="ARBA" id="ARBA00004141"/>
    </source>
</evidence>
<dbReference type="PANTHER" id="PTHR30371:SF0">
    <property type="entry name" value="SEC-INDEPENDENT PROTEIN TRANSLOCASE PROTEIN TATC, CHLOROPLASTIC-RELATED"/>
    <property type="match status" value="1"/>
</dbReference>
<feature type="transmembrane region" description="Helical" evidence="5">
    <location>
        <begin position="92"/>
        <end position="111"/>
    </location>
</feature>
<evidence type="ECO:0000256" key="3">
    <source>
        <dbReference type="ARBA" id="ARBA00022989"/>
    </source>
</evidence>